<gene>
    <name evidence="6" type="ORF">HMPREF9104_00247</name>
</gene>
<dbReference type="HOGENOM" id="CLU_417857_0_0_9"/>
<accession>H1LCD4</accession>
<dbReference type="Pfam" id="PF06458">
    <property type="entry name" value="MucBP"/>
    <property type="match status" value="1"/>
</dbReference>
<dbReference type="Pfam" id="PF19087">
    <property type="entry name" value="DUF5776"/>
    <property type="match status" value="1"/>
</dbReference>
<sequence>MVAETYTPIIKRFAPLTVFRTAVQSKDLRVSTYRKNSKTRNFLDRRLTLRSLTALLRSLNLIKGETDMGNQTMRDRLACTVRFIMAFTAAIVFGGLLMHATTVRAAGTGEVTYTMHAVDIYGDPIDLPFNGEKVTAPTSANVIDTSKFMQNAYENGRYTLQGYYTDNATDIGKQYYRDRSKATENFKYIDVGSFPKRNPDDYEVNVYFAYKDAESTKPDKITLTPDAINKEQDKLKLFFTDISGNELKSPIIYNFAEVPEDDMSFPITIKNYKYTAIVIRYSNNSGTVINSDTKIVAAMQANVNASDITYQEMMPLKYLVGYGQIPKQLKSGSTATYVYEKFANYLTINYVDEDGQPISGHASGKKLVPFGETYTETAPDIHGYTLTSGKTLSGKLDADGKITFTYKKAATPPNPGPTPGGGTDSTNDANNSVAPTPVKPTPEVIPPTTETGKAPAHAAKEGAAVYATDHIYMYKQATFKKTERIANYRKVKRINRPMFVVTDYARSKAGVLRYKVRDVNHKSKTAGKVGYITANRKFVVTAYYASMPKNKRITVIAKKGVNAYRQANLTKKVTHYKAGTRLKVKKLVKHNLTTRYQLTNGQFVTANKKLVIQGNY</sequence>
<protein>
    <recommendedName>
        <fullName evidence="8">DUF5776 domain-containing protein</fullName>
    </recommendedName>
</protein>
<evidence type="ECO:0000259" key="4">
    <source>
        <dbReference type="Pfam" id="PF06458"/>
    </source>
</evidence>
<name>H1LCD4_9LACO</name>
<dbReference type="STRING" id="797516.HMPREF9104_00247"/>
<feature type="compositionally biased region" description="Polar residues" evidence="2">
    <location>
        <begin position="424"/>
        <end position="434"/>
    </location>
</feature>
<comment type="caution">
    <text evidence="6">The sequence shown here is derived from an EMBL/GenBank/DDBJ whole genome shotgun (WGS) entry which is preliminary data.</text>
</comment>
<organism evidence="6 7">
    <name type="scientific">Lentilactobacillus kisonensis F0435</name>
    <dbReference type="NCBI Taxonomy" id="797516"/>
    <lineage>
        <taxon>Bacteria</taxon>
        <taxon>Bacillati</taxon>
        <taxon>Bacillota</taxon>
        <taxon>Bacilli</taxon>
        <taxon>Lactobacillales</taxon>
        <taxon>Lactobacillaceae</taxon>
        <taxon>Lentilactobacillus</taxon>
    </lineage>
</organism>
<evidence type="ECO:0000256" key="2">
    <source>
        <dbReference type="SAM" id="MobiDB-lite"/>
    </source>
</evidence>
<dbReference type="InterPro" id="IPR044081">
    <property type="entry name" value="DUF5776"/>
</dbReference>
<keyword evidence="3" id="KW-1133">Transmembrane helix</keyword>
<dbReference type="InterPro" id="IPR009459">
    <property type="entry name" value="MucBP_dom"/>
</dbReference>
<evidence type="ECO:0008006" key="8">
    <source>
        <dbReference type="Google" id="ProtNLM"/>
    </source>
</evidence>
<reference evidence="6 7" key="1">
    <citation type="submission" date="2011-09" db="EMBL/GenBank/DDBJ databases">
        <authorList>
            <person name="Weinstock G."/>
            <person name="Sodergren E."/>
            <person name="Clifton S."/>
            <person name="Fulton L."/>
            <person name="Fulton B."/>
            <person name="Courtney L."/>
            <person name="Fronick C."/>
            <person name="Harrison M."/>
            <person name="Strong C."/>
            <person name="Farmer C."/>
            <person name="Delahaunty K."/>
            <person name="Markovic C."/>
            <person name="Hall O."/>
            <person name="Minx P."/>
            <person name="Tomlinson C."/>
            <person name="Mitreva M."/>
            <person name="Hou S."/>
            <person name="Chen J."/>
            <person name="Wollam A."/>
            <person name="Pepin K.H."/>
            <person name="Johnson M."/>
            <person name="Bhonagiri V."/>
            <person name="Zhang X."/>
            <person name="Suruliraj S."/>
            <person name="Warren W."/>
            <person name="Chinwalla A."/>
            <person name="Mardis E.R."/>
            <person name="Wilson R.K."/>
        </authorList>
    </citation>
    <scope>NUCLEOTIDE SEQUENCE [LARGE SCALE GENOMIC DNA]</scope>
    <source>
        <strain evidence="6 7">F0435</strain>
    </source>
</reference>
<dbReference type="PATRIC" id="fig|797516.3.peg.214"/>
<proteinExistence type="predicted"/>
<keyword evidence="3" id="KW-0812">Transmembrane</keyword>
<evidence type="ECO:0000256" key="1">
    <source>
        <dbReference type="ARBA" id="ARBA00022737"/>
    </source>
</evidence>
<dbReference type="Gene3D" id="3.10.20.320">
    <property type="entry name" value="Putative peptidoglycan bound protein (lpxtg motif)"/>
    <property type="match status" value="1"/>
</dbReference>
<feature type="region of interest" description="Disordered" evidence="2">
    <location>
        <begin position="407"/>
        <end position="444"/>
    </location>
</feature>
<feature type="transmembrane region" description="Helical" evidence="3">
    <location>
        <begin position="77"/>
        <end position="98"/>
    </location>
</feature>
<feature type="domain" description="DUF5776" evidence="5">
    <location>
        <begin position="543"/>
        <end position="611"/>
    </location>
</feature>
<evidence type="ECO:0000313" key="6">
    <source>
        <dbReference type="EMBL" id="EHO54079.1"/>
    </source>
</evidence>
<evidence type="ECO:0000256" key="3">
    <source>
        <dbReference type="SAM" id="Phobius"/>
    </source>
</evidence>
<keyword evidence="1" id="KW-0677">Repeat</keyword>
<evidence type="ECO:0000313" key="7">
    <source>
        <dbReference type="Proteomes" id="UP000005025"/>
    </source>
</evidence>
<keyword evidence="3" id="KW-0472">Membrane</keyword>
<dbReference type="AlphaFoldDB" id="H1LCD4"/>
<dbReference type="Proteomes" id="UP000005025">
    <property type="component" value="Unassembled WGS sequence"/>
</dbReference>
<feature type="domain" description="MucBP" evidence="4">
    <location>
        <begin position="347"/>
        <end position="406"/>
    </location>
</feature>
<dbReference type="EMBL" id="AGRJ01000028">
    <property type="protein sequence ID" value="EHO54079.1"/>
    <property type="molecule type" value="Genomic_DNA"/>
</dbReference>
<evidence type="ECO:0000259" key="5">
    <source>
        <dbReference type="Pfam" id="PF19087"/>
    </source>
</evidence>